<dbReference type="RefSeq" id="WP_019600391.1">
    <property type="nucleotide sequence ID" value="NZ_FNQC01000023.1"/>
</dbReference>
<gene>
    <name evidence="1" type="ORF">SAMN05444412_12337</name>
</gene>
<dbReference type="GO" id="GO:0008168">
    <property type="term" value="F:methyltransferase activity"/>
    <property type="evidence" value="ECO:0007669"/>
    <property type="project" value="UniProtKB-KW"/>
</dbReference>
<dbReference type="CDD" id="cd02440">
    <property type="entry name" value="AdoMet_MTases"/>
    <property type="match status" value="1"/>
</dbReference>
<dbReference type="Pfam" id="PF13489">
    <property type="entry name" value="Methyltransf_23"/>
    <property type="match status" value="1"/>
</dbReference>
<sequence length="243" mass="28512">MRYNGKEIASWDLNSIKRFWDFASNEPLKYFTYMVGDKIIKMLSNELKQDHKILDYGAGIGFLSEKLLKKGFNVTSLDSSPDSIVLLKNKLSIFKNFSGAMDLESIKNQDLKFDIIFIVEVVEHLDDYYLNELLENVFKLITDNGIIIITTPNNEILENSYIYCPFSDLVFHRWQHVRKWDKFTLNEKLKEKGFNNNRMIETHFFNNPKWNGFNRKTIGGILEFLKLSIEKKKPHLVAIAKKN</sequence>
<keyword evidence="1" id="KW-0808">Transferase</keyword>
<evidence type="ECO:0000313" key="1">
    <source>
        <dbReference type="EMBL" id="SDZ55335.1"/>
    </source>
</evidence>
<comment type="caution">
    <text evidence="1">The sequence shown here is derived from an EMBL/GenBank/DDBJ whole genome shotgun (WGS) entry which is preliminary data.</text>
</comment>
<dbReference type="EMBL" id="FNQC01000023">
    <property type="protein sequence ID" value="SDZ55335.1"/>
    <property type="molecule type" value="Genomic_DNA"/>
</dbReference>
<reference evidence="1 2" key="1">
    <citation type="submission" date="2016-10" db="EMBL/GenBank/DDBJ databases">
        <authorList>
            <person name="Varghese N."/>
            <person name="Submissions S."/>
        </authorList>
    </citation>
    <scope>NUCLEOTIDE SEQUENCE [LARGE SCALE GENOMIC DNA]</scope>
    <source>
        <strain evidence="1 2">DSM 17997</strain>
    </source>
</reference>
<dbReference type="Proteomes" id="UP000199663">
    <property type="component" value="Unassembled WGS sequence"/>
</dbReference>
<keyword evidence="1" id="KW-0489">Methyltransferase</keyword>
<dbReference type="InterPro" id="IPR029063">
    <property type="entry name" value="SAM-dependent_MTases_sf"/>
</dbReference>
<organism evidence="1 2">
    <name type="scientific">Rhodonellum ikkaensis</name>
    <dbReference type="NCBI Taxonomy" id="336829"/>
    <lineage>
        <taxon>Bacteria</taxon>
        <taxon>Pseudomonadati</taxon>
        <taxon>Bacteroidota</taxon>
        <taxon>Cytophagia</taxon>
        <taxon>Cytophagales</taxon>
        <taxon>Cytophagaceae</taxon>
        <taxon>Rhodonellum</taxon>
    </lineage>
</organism>
<name>A0A1H3U0E3_9BACT</name>
<dbReference type="GO" id="GO:0032259">
    <property type="term" value="P:methylation"/>
    <property type="evidence" value="ECO:0007669"/>
    <property type="project" value="UniProtKB-KW"/>
</dbReference>
<proteinExistence type="predicted"/>
<dbReference type="Gene3D" id="3.40.50.150">
    <property type="entry name" value="Vaccinia Virus protein VP39"/>
    <property type="match status" value="1"/>
</dbReference>
<dbReference type="PANTHER" id="PTHR43861">
    <property type="entry name" value="TRANS-ACONITATE 2-METHYLTRANSFERASE-RELATED"/>
    <property type="match status" value="1"/>
</dbReference>
<dbReference type="SUPFAM" id="SSF53335">
    <property type="entry name" value="S-adenosyl-L-methionine-dependent methyltransferases"/>
    <property type="match status" value="1"/>
</dbReference>
<keyword evidence="2" id="KW-1185">Reference proteome</keyword>
<accession>A0A1H3U0E3</accession>
<evidence type="ECO:0000313" key="2">
    <source>
        <dbReference type="Proteomes" id="UP000199663"/>
    </source>
</evidence>
<dbReference type="PANTHER" id="PTHR43861:SF6">
    <property type="entry name" value="METHYLTRANSFERASE TYPE 11"/>
    <property type="match status" value="1"/>
</dbReference>
<protein>
    <submittedName>
        <fullName evidence="1">Methyltransferase domain-containing protein</fullName>
    </submittedName>
</protein>